<accession>A0ABV1MQH5</accession>
<evidence type="ECO:0000313" key="1">
    <source>
        <dbReference type="EMBL" id="MEQ6354750.1"/>
    </source>
</evidence>
<organism evidence="1 2">
    <name type="scientific">Lysinibacillus zambalensis</name>
    <dbReference type="NCBI Taxonomy" id="3160866"/>
    <lineage>
        <taxon>Bacteria</taxon>
        <taxon>Bacillati</taxon>
        <taxon>Bacillota</taxon>
        <taxon>Bacilli</taxon>
        <taxon>Bacillales</taxon>
        <taxon>Bacillaceae</taxon>
        <taxon>Lysinibacillus</taxon>
    </lineage>
</organism>
<proteinExistence type="predicted"/>
<gene>
    <name evidence="1" type="ORF">ABNX05_08990</name>
</gene>
<comment type="caution">
    <text evidence="1">The sequence shown here is derived from an EMBL/GenBank/DDBJ whole genome shotgun (WGS) entry which is preliminary data.</text>
</comment>
<keyword evidence="2" id="KW-1185">Reference proteome</keyword>
<sequence>MITSTEVEKIDRDIQRIESDINIYKYEYYILREKYTQALNGYIE</sequence>
<protein>
    <recommendedName>
        <fullName evidence="3">Degradation enzyme regulation protein DegQ</fullName>
    </recommendedName>
</protein>
<reference evidence="1 2" key="1">
    <citation type="submission" date="2024-06" db="EMBL/GenBank/DDBJ databases">
        <title>Lysinibacillus zambalefons sp. nov., a Novel Firmicute Isolated from the Poon Bato Zambales Hyperalkaline Spring.</title>
        <authorList>
            <person name="Aja J.A."/>
            <person name="Lazaro J.E.H."/>
            <person name="Llorin L.D."/>
            <person name="Lim K.R."/>
            <person name="Teodosio J."/>
            <person name="Dalisay D.S."/>
        </authorList>
    </citation>
    <scope>NUCLEOTIDE SEQUENCE [LARGE SCALE GENOMIC DNA]</scope>
    <source>
        <strain evidence="1 2">M3</strain>
    </source>
</reference>
<dbReference type="Proteomes" id="UP001478862">
    <property type="component" value="Unassembled WGS sequence"/>
</dbReference>
<name>A0ABV1MQH5_9BACI</name>
<evidence type="ECO:0000313" key="2">
    <source>
        <dbReference type="Proteomes" id="UP001478862"/>
    </source>
</evidence>
<evidence type="ECO:0008006" key="3">
    <source>
        <dbReference type="Google" id="ProtNLM"/>
    </source>
</evidence>
<dbReference type="EMBL" id="JBEGDG010000005">
    <property type="protein sequence ID" value="MEQ6354750.1"/>
    <property type="molecule type" value="Genomic_DNA"/>
</dbReference>